<dbReference type="EMBL" id="JAAGLI010001007">
    <property type="protein sequence ID" value="NEA28209.1"/>
    <property type="molecule type" value="Genomic_DNA"/>
</dbReference>
<dbReference type="Gene3D" id="1.25.40.10">
    <property type="entry name" value="Tetratricopeptide repeat domain"/>
    <property type="match status" value="1"/>
</dbReference>
<keyword evidence="2" id="KW-0067">ATP-binding</keyword>
<sequence length="598" mass="65070">RALDGMPLAIELAAARLRAMTPAQVADRLDDRFRLLTAGSRTAMPRHRTLRAVVEWSWDLLEDPERTLWRRLAAFPGGATLDGAEAVCAGPGLDRAAVPDLLTALVDKSLLTITGPEPRYRMLETIRAYGLERLAESGEEAATRRAHAEYFLRLAEEAEPHLYCADQLPWLHRLTAELDNTSAALHWAISTADAPLAMRFCAALGWYWFLHGRLGDAVDGLTEILALPDVPDDETTARALAIGALTLLDDQQGADRIPSWLARAEGICAGLDRPSLHPVLRLMLETVQMYTVGWNPASAPGIETLLDDPDPWVRGLAYFVRGQIANNFGRTGQIEDDFDRALAAFRESGDRWGLSVTLTSQAEILGRRGDHRGAVDLYEEALRLNAELGGGTAGLLHVHMRLANGLDLIGERDRAEALLHAALRDSVSTNAEETAALHYQLGEFARRSGDTAEALRRLAHADELTADLPGPAQFRAMILCARAQLDLAMGALDAATARLDEALRAAARAQDYPIVSHVLAGHAERARVLGDPTRAAELLGTADALRGSRDLSLPDVVAIETATRTDLSEEAFTTAYNQGRTKTFKDVLTTFALPLDPP</sequence>
<dbReference type="SUPFAM" id="SSF48452">
    <property type="entry name" value="TPR-like"/>
    <property type="match status" value="2"/>
</dbReference>
<accession>A0A6L9QRS3</accession>
<name>A0A6L9QRS3_9ACTN</name>
<evidence type="ECO:0000313" key="2">
    <source>
        <dbReference type="EMBL" id="NEA28209.1"/>
    </source>
</evidence>
<dbReference type="AlphaFoldDB" id="A0A6L9QRS3"/>
<organism evidence="2 3">
    <name type="scientific">Actinomadura bangladeshensis</name>
    <dbReference type="NCBI Taxonomy" id="453573"/>
    <lineage>
        <taxon>Bacteria</taxon>
        <taxon>Bacillati</taxon>
        <taxon>Actinomycetota</taxon>
        <taxon>Actinomycetes</taxon>
        <taxon>Streptosporangiales</taxon>
        <taxon>Thermomonosporaceae</taxon>
        <taxon>Actinomadura</taxon>
    </lineage>
</organism>
<keyword evidence="2" id="KW-0547">Nucleotide-binding</keyword>
<dbReference type="RefSeq" id="WP_163062687.1">
    <property type="nucleotide sequence ID" value="NZ_JAAGLI010001007.1"/>
</dbReference>
<reference evidence="2 3" key="1">
    <citation type="submission" date="2020-01" db="EMBL/GenBank/DDBJ databases">
        <title>Insect and environment-associated Actinomycetes.</title>
        <authorList>
            <person name="Currrie C."/>
            <person name="Chevrette M."/>
            <person name="Carlson C."/>
            <person name="Stubbendieck R."/>
            <person name="Wendt-Pienkowski E."/>
        </authorList>
    </citation>
    <scope>NUCLEOTIDE SEQUENCE [LARGE SCALE GENOMIC DNA]</scope>
    <source>
        <strain evidence="2 3">SID10258</strain>
    </source>
</reference>
<comment type="caution">
    <text evidence="2">The sequence shown here is derived from an EMBL/GenBank/DDBJ whole genome shotgun (WGS) entry which is preliminary data.</text>
</comment>
<dbReference type="PANTHER" id="PTHR47691:SF3">
    <property type="entry name" value="HTH-TYPE TRANSCRIPTIONAL REGULATOR RV0890C-RELATED"/>
    <property type="match status" value="1"/>
</dbReference>
<proteinExistence type="predicted"/>
<dbReference type="InterPro" id="IPR058852">
    <property type="entry name" value="HTH_77"/>
</dbReference>
<evidence type="ECO:0000259" key="1">
    <source>
        <dbReference type="Pfam" id="PF25872"/>
    </source>
</evidence>
<protein>
    <submittedName>
        <fullName evidence="2">ATP-binding protein</fullName>
    </submittedName>
</protein>
<feature type="non-terminal residue" evidence="2">
    <location>
        <position position="1"/>
    </location>
</feature>
<gene>
    <name evidence="2" type="ORF">G3I70_37780</name>
</gene>
<dbReference type="PANTHER" id="PTHR47691">
    <property type="entry name" value="REGULATOR-RELATED"/>
    <property type="match status" value="1"/>
</dbReference>
<dbReference type="Proteomes" id="UP000475532">
    <property type="component" value="Unassembled WGS sequence"/>
</dbReference>
<dbReference type="Pfam" id="PF25872">
    <property type="entry name" value="HTH_77"/>
    <property type="match status" value="1"/>
</dbReference>
<feature type="domain" description="Winged helix-turn-helix" evidence="1">
    <location>
        <begin position="61"/>
        <end position="135"/>
    </location>
</feature>
<dbReference type="InterPro" id="IPR011990">
    <property type="entry name" value="TPR-like_helical_dom_sf"/>
</dbReference>
<evidence type="ECO:0000313" key="3">
    <source>
        <dbReference type="Proteomes" id="UP000475532"/>
    </source>
</evidence>
<dbReference type="GO" id="GO:0005524">
    <property type="term" value="F:ATP binding"/>
    <property type="evidence" value="ECO:0007669"/>
    <property type="project" value="UniProtKB-KW"/>
</dbReference>